<dbReference type="Pfam" id="PF22613">
    <property type="entry name" value="Transketolase_C_1"/>
    <property type="match status" value="1"/>
</dbReference>
<comment type="caution">
    <text evidence="4">The sequence shown here is derived from an EMBL/GenBank/DDBJ whole genome shotgun (WGS) entry which is preliminary data.</text>
</comment>
<dbReference type="InterPro" id="IPR033247">
    <property type="entry name" value="Transketolase_fam"/>
</dbReference>
<dbReference type="GO" id="GO:0046872">
    <property type="term" value="F:metal ion binding"/>
    <property type="evidence" value="ECO:0007669"/>
    <property type="project" value="UniProtKB-KW"/>
</dbReference>
<dbReference type="GO" id="GO:0005829">
    <property type="term" value="C:cytosol"/>
    <property type="evidence" value="ECO:0007669"/>
    <property type="project" value="TreeGrafter"/>
</dbReference>
<dbReference type="SUPFAM" id="SSF52922">
    <property type="entry name" value="TK C-terminal domain-like"/>
    <property type="match status" value="1"/>
</dbReference>
<evidence type="ECO:0000256" key="1">
    <source>
        <dbReference type="ARBA" id="ARBA00022723"/>
    </source>
</evidence>
<protein>
    <submittedName>
        <fullName evidence="4">Transketolase</fullName>
        <ecNumber evidence="4">2.2.1.1</ecNumber>
    </submittedName>
</protein>
<evidence type="ECO:0000256" key="2">
    <source>
        <dbReference type="ARBA" id="ARBA00022842"/>
    </source>
</evidence>
<sequence>MLPAGLPRIAVEAGVTEGWWKFGCAAVIGIDTYGESAPAPALFEHFHFTVDNVVATVRKVLSRK</sequence>
<dbReference type="PANTHER" id="PTHR43522">
    <property type="entry name" value="TRANSKETOLASE"/>
    <property type="match status" value="1"/>
</dbReference>
<feature type="domain" description="Transketolase-like C-terminal" evidence="3">
    <location>
        <begin position="2"/>
        <end position="49"/>
    </location>
</feature>
<keyword evidence="2" id="KW-0460">Magnesium</keyword>
<reference evidence="4" key="2">
    <citation type="journal article" date="2011" name="Microb. Ecol.">
        <title>Taxonomic and Functional Metagenomic Profiling of the Microbial Community in the Anoxic Sediment of a Sub-saline Shallow Lake (Laguna de Carrizo, Central Spain).</title>
        <authorList>
            <person name="Ferrer M."/>
            <person name="Guazzaroni M.E."/>
            <person name="Richter M."/>
            <person name="Garcia-Salamanca A."/>
            <person name="Yarza P."/>
            <person name="Suarez-Suarez A."/>
            <person name="Solano J."/>
            <person name="Alcaide M."/>
            <person name="van Dillewijn P."/>
            <person name="Molina-Henares M.A."/>
            <person name="Lopez-Cortes N."/>
            <person name="Al-Ramahi Y."/>
            <person name="Guerrero C."/>
            <person name="Acosta A."/>
            <person name="de Eugenio L.I."/>
            <person name="Martinez V."/>
            <person name="Marques S."/>
            <person name="Rojo F."/>
            <person name="Santero E."/>
            <person name="Genilloud O."/>
            <person name="Perez-Perez J."/>
            <person name="Rossello-Mora R."/>
            <person name="Ramos J.L."/>
        </authorList>
    </citation>
    <scope>NUCLEOTIDE SEQUENCE</scope>
</reference>
<evidence type="ECO:0000313" key="4">
    <source>
        <dbReference type="EMBL" id="EFK97511.1"/>
    </source>
</evidence>
<dbReference type="AlphaFoldDB" id="D9PG04"/>
<dbReference type="EC" id="2.2.1.1" evidence="4"/>
<name>D9PG04_9ZZZZ</name>
<gene>
    <name evidence="4" type="primary">tktA</name>
    <name evidence="4" type="ORF">LDC_0449</name>
</gene>
<dbReference type="Gene3D" id="3.40.50.920">
    <property type="match status" value="1"/>
</dbReference>
<dbReference type="GO" id="GO:0004802">
    <property type="term" value="F:transketolase activity"/>
    <property type="evidence" value="ECO:0007669"/>
    <property type="project" value="UniProtKB-EC"/>
</dbReference>
<keyword evidence="4" id="KW-0808">Transferase</keyword>
<dbReference type="PANTHER" id="PTHR43522:SF2">
    <property type="entry name" value="TRANSKETOLASE 1-RELATED"/>
    <property type="match status" value="1"/>
</dbReference>
<dbReference type="InterPro" id="IPR055152">
    <property type="entry name" value="Transketolase-like_C_2"/>
</dbReference>
<dbReference type="EMBL" id="ADZX01000148">
    <property type="protein sequence ID" value="EFK97511.1"/>
    <property type="molecule type" value="Genomic_DNA"/>
</dbReference>
<keyword evidence="1" id="KW-0479">Metal-binding</keyword>
<dbReference type="InterPro" id="IPR009014">
    <property type="entry name" value="Transketo_C/PFOR_II"/>
</dbReference>
<organism evidence="4">
    <name type="scientific">sediment metagenome</name>
    <dbReference type="NCBI Taxonomy" id="749907"/>
    <lineage>
        <taxon>unclassified sequences</taxon>
        <taxon>metagenomes</taxon>
        <taxon>ecological metagenomes</taxon>
    </lineage>
</organism>
<dbReference type="GO" id="GO:0006098">
    <property type="term" value="P:pentose-phosphate shunt"/>
    <property type="evidence" value="ECO:0007669"/>
    <property type="project" value="TreeGrafter"/>
</dbReference>
<accession>D9PG04</accession>
<proteinExistence type="predicted"/>
<reference evidence="4" key="1">
    <citation type="submission" date="2010-07" db="EMBL/GenBank/DDBJ databases">
        <authorList>
            <consortium name="CONSOLIDER consortium CSD2007-00005"/>
            <person name="Guazzaroni M.-E."/>
            <person name="Richter M."/>
            <person name="Garcia-Salamanca A."/>
            <person name="Yarza P."/>
            <person name="Ferrer M."/>
        </authorList>
    </citation>
    <scope>NUCLEOTIDE SEQUENCE</scope>
</reference>
<evidence type="ECO:0000259" key="3">
    <source>
        <dbReference type="Pfam" id="PF22613"/>
    </source>
</evidence>